<dbReference type="SUPFAM" id="SSF52540">
    <property type="entry name" value="P-loop containing nucleoside triphosphate hydrolases"/>
    <property type="match status" value="1"/>
</dbReference>
<dbReference type="EMBL" id="LPVY01000006">
    <property type="protein sequence ID" value="KZB66355.1"/>
    <property type="molecule type" value="Genomic_DNA"/>
</dbReference>
<comment type="function">
    <text evidence="1 13">Transfers the gamma-phosphate of ATP to the 4'-position of a tetraacyldisaccharide 1-phosphate intermediate (termed DS-1-P) to form tetraacyldisaccharide 1,4'-bis-phosphate (lipid IVA).</text>
</comment>
<sequence>MRAPDFWLADGCMAKALSPFSLLWRAGAGIRAMITTMRHPGCKVFCVGNFTIGGAGKTPTAIALYHTLHKMGIQAHFLSRGYGGRETGPHRVDPMKDTAADVGDEPLLLARTAPAWISRDRGMGAETARNAGAEAIILDDGLQNPSLIKDCSFAVVDSVFGIGNGRVIPAGPMRETLEQGLAKVRAIILIGDGNPPFLKNLPASVPVLRARIVPCNGAEFAGRRVLAFAGIARPAKFHDSLRAVGADIVATVDFADHHPFRAAELAELHQKAKSLNADLVTTEKDLMRLPAGQRNGINTLDIVLEFEAPDQLEKIITAVLSDA</sequence>
<accession>A0A154L7C8</accession>
<keyword evidence="10 13" id="KW-0067">ATP-binding</keyword>
<name>A0A154L7C8_9PROT</name>
<dbReference type="GO" id="GO:0009245">
    <property type="term" value="P:lipid A biosynthetic process"/>
    <property type="evidence" value="ECO:0007669"/>
    <property type="project" value="UniProtKB-UniRule"/>
</dbReference>
<dbReference type="PANTHER" id="PTHR42724:SF1">
    <property type="entry name" value="TETRAACYLDISACCHARIDE 4'-KINASE, MITOCHONDRIAL-RELATED"/>
    <property type="match status" value="1"/>
</dbReference>
<dbReference type="GO" id="GO:0005524">
    <property type="term" value="F:ATP binding"/>
    <property type="evidence" value="ECO:0007669"/>
    <property type="project" value="UniProtKB-UniRule"/>
</dbReference>
<keyword evidence="8 13" id="KW-0547">Nucleotide-binding</keyword>
<evidence type="ECO:0000313" key="15">
    <source>
        <dbReference type="Proteomes" id="UP000076335"/>
    </source>
</evidence>
<evidence type="ECO:0000256" key="8">
    <source>
        <dbReference type="ARBA" id="ARBA00022741"/>
    </source>
</evidence>
<dbReference type="RefSeq" id="WP_062950667.1">
    <property type="nucleotide sequence ID" value="NZ_LPVY01000006.1"/>
</dbReference>
<dbReference type="AlphaFoldDB" id="A0A154L7C8"/>
<dbReference type="InterPro" id="IPR027417">
    <property type="entry name" value="P-loop_NTPase"/>
</dbReference>
<keyword evidence="11 13" id="KW-0443">Lipid metabolism</keyword>
<organism evidence="14 15">
    <name type="scientific">Thalassospira lucentensis</name>
    <dbReference type="NCBI Taxonomy" id="168935"/>
    <lineage>
        <taxon>Bacteria</taxon>
        <taxon>Pseudomonadati</taxon>
        <taxon>Pseudomonadota</taxon>
        <taxon>Alphaproteobacteria</taxon>
        <taxon>Rhodospirillales</taxon>
        <taxon>Thalassospiraceae</taxon>
        <taxon>Thalassospira</taxon>
    </lineage>
</organism>
<dbReference type="InterPro" id="IPR003758">
    <property type="entry name" value="LpxK"/>
</dbReference>
<evidence type="ECO:0000256" key="7">
    <source>
        <dbReference type="ARBA" id="ARBA00022679"/>
    </source>
</evidence>
<gene>
    <name evidence="13" type="primary">lpxK</name>
    <name evidence="14" type="ORF">AUP42_16045</name>
</gene>
<dbReference type="PANTHER" id="PTHR42724">
    <property type="entry name" value="TETRAACYLDISACCHARIDE 4'-KINASE"/>
    <property type="match status" value="1"/>
</dbReference>
<dbReference type="HAMAP" id="MF_00409">
    <property type="entry name" value="LpxK"/>
    <property type="match status" value="1"/>
</dbReference>
<reference evidence="14 15" key="1">
    <citation type="submission" date="2015-12" db="EMBL/GenBank/DDBJ databases">
        <title>Genome sequence of Thalassospira lucentensis MCCC 1A02072.</title>
        <authorList>
            <person name="Lu L."/>
            <person name="Lai Q."/>
            <person name="Shao Z."/>
            <person name="Qian P."/>
        </authorList>
    </citation>
    <scope>NUCLEOTIDE SEQUENCE [LARGE SCALE GENOMIC DNA]</scope>
    <source>
        <strain evidence="14 15">MCCC 1A02072</strain>
    </source>
</reference>
<dbReference type="GO" id="GO:0005886">
    <property type="term" value="C:plasma membrane"/>
    <property type="evidence" value="ECO:0007669"/>
    <property type="project" value="TreeGrafter"/>
</dbReference>
<keyword evidence="6 13" id="KW-0441">Lipid A biosynthesis</keyword>
<dbReference type="Pfam" id="PF02606">
    <property type="entry name" value="LpxK"/>
    <property type="match status" value="1"/>
</dbReference>
<comment type="caution">
    <text evidence="14">The sequence shown here is derived from an EMBL/GenBank/DDBJ whole genome shotgun (WGS) entry which is preliminary data.</text>
</comment>
<dbReference type="Proteomes" id="UP000076335">
    <property type="component" value="Unassembled WGS sequence"/>
</dbReference>
<keyword evidence="9 13" id="KW-0418">Kinase</keyword>
<comment type="catalytic activity">
    <reaction evidence="13">
        <text>a lipid A disaccharide + ATP = a lipid IVA + ADP + H(+)</text>
        <dbReference type="Rhea" id="RHEA:67840"/>
        <dbReference type="ChEBI" id="CHEBI:15378"/>
        <dbReference type="ChEBI" id="CHEBI:30616"/>
        <dbReference type="ChEBI" id="CHEBI:176343"/>
        <dbReference type="ChEBI" id="CHEBI:176425"/>
        <dbReference type="ChEBI" id="CHEBI:456216"/>
        <dbReference type="EC" id="2.7.1.130"/>
    </reaction>
</comment>
<dbReference type="UniPathway" id="UPA00359">
    <property type="reaction ID" value="UER00482"/>
</dbReference>
<evidence type="ECO:0000256" key="12">
    <source>
        <dbReference type="ARBA" id="ARBA00029757"/>
    </source>
</evidence>
<protein>
    <recommendedName>
        <fullName evidence="4 13">Tetraacyldisaccharide 4'-kinase</fullName>
        <ecNumber evidence="3 13">2.7.1.130</ecNumber>
    </recommendedName>
    <alternativeName>
        <fullName evidence="12 13">Lipid A 4'-kinase</fullName>
    </alternativeName>
</protein>
<evidence type="ECO:0000256" key="2">
    <source>
        <dbReference type="ARBA" id="ARBA00004870"/>
    </source>
</evidence>
<evidence type="ECO:0000313" key="14">
    <source>
        <dbReference type="EMBL" id="KZB66355.1"/>
    </source>
</evidence>
<proteinExistence type="inferred from homology"/>
<comment type="pathway">
    <text evidence="2 13">Glycolipid biosynthesis; lipid IV(A) biosynthesis; lipid IV(A) from (3R)-3-hydroxytetradecanoyl-[acyl-carrier-protein] and UDP-N-acetyl-alpha-D-glucosamine: step 6/6.</text>
</comment>
<keyword evidence="7 13" id="KW-0808">Transferase</keyword>
<evidence type="ECO:0000256" key="6">
    <source>
        <dbReference type="ARBA" id="ARBA00022556"/>
    </source>
</evidence>
<dbReference type="EC" id="2.7.1.130" evidence="3 13"/>
<evidence type="ECO:0000256" key="11">
    <source>
        <dbReference type="ARBA" id="ARBA00023098"/>
    </source>
</evidence>
<dbReference type="GO" id="GO:0009029">
    <property type="term" value="F:lipid-A 4'-kinase activity"/>
    <property type="evidence" value="ECO:0007669"/>
    <property type="project" value="UniProtKB-UniRule"/>
</dbReference>
<evidence type="ECO:0000256" key="5">
    <source>
        <dbReference type="ARBA" id="ARBA00022516"/>
    </source>
</evidence>
<evidence type="ECO:0000256" key="10">
    <source>
        <dbReference type="ARBA" id="ARBA00022840"/>
    </source>
</evidence>
<dbReference type="OrthoDB" id="9766423at2"/>
<comment type="similarity">
    <text evidence="13">Belongs to the LpxK family.</text>
</comment>
<evidence type="ECO:0000256" key="13">
    <source>
        <dbReference type="HAMAP-Rule" id="MF_00409"/>
    </source>
</evidence>
<dbReference type="GO" id="GO:0009244">
    <property type="term" value="P:lipopolysaccharide core region biosynthetic process"/>
    <property type="evidence" value="ECO:0007669"/>
    <property type="project" value="TreeGrafter"/>
</dbReference>
<dbReference type="NCBIfam" id="TIGR00682">
    <property type="entry name" value="lpxK"/>
    <property type="match status" value="1"/>
</dbReference>
<evidence type="ECO:0000256" key="4">
    <source>
        <dbReference type="ARBA" id="ARBA00016436"/>
    </source>
</evidence>
<evidence type="ECO:0000256" key="9">
    <source>
        <dbReference type="ARBA" id="ARBA00022777"/>
    </source>
</evidence>
<keyword evidence="5 13" id="KW-0444">Lipid biosynthesis</keyword>
<evidence type="ECO:0000256" key="1">
    <source>
        <dbReference type="ARBA" id="ARBA00002274"/>
    </source>
</evidence>
<evidence type="ECO:0000256" key="3">
    <source>
        <dbReference type="ARBA" id="ARBA00012071"/>
    </source>
</evidence>
<feature type="binding site" evidence="13">
    <location>
        <begin position="51"/>
        <end position="58"/>
    </location>
    <ligand>
        <name>ATP</name>
        <dbReference type="ChEBI" id="CHEBI:30616"/>
    </ligand>
</feature>